<dbReference type="EMBL" id="FOEE01000001">
    <property type="protein sequence ID" value="SEO43910.1"/>
    <property type="molecule type" value="Genomic_DNA"/>
</dbReference>
<dbReference type="Proteomes" id="UP000198960">
    <property type="component" value="Unassembled WGS sequence"/>
</dbReference>
<protein>
    <recommendedName>
        <fullName evidence="3">Ferritin-like domain-containing protein</fullName>
    </recommendedName>
</protein>
<evidence type="ECO:0000313" key="1">
    <source>
        <dbReference type="EMBL" id="SEO43910.1"/>
    </source>
</evidence>
<gene>
    <name evidence="1" type="ORF">SAMN05660991_00305</name>
</gene>
<name>A0A1H8PPN0_9ACTN</name>
<accession>A0A1H8PPN0</accession>
<dbReference type="AlphaFoldDB" id="A0A1H8PPN0"/>
<keyword evidence="2" id="KW-1185">Reference proteome</keyword>
<evidence type="ECO:0000313" key="2">
    <source>
        <dbReference type="Proteomes" id="UP000198960"/>
    </source>
</evidence>
<organism evidence="1 2">
    <name type="scientific">Trujillonella endophytica</name>
    <dbReference type="NCBI Taxonomy" id="673521"/>
    <lineage>
        <taxon>Bacteria</taxon>
        <taxon>Bacillati</taxon>
        <taxon>Actinomycetota</taxon>
        <taxon>Actinomycetes</taxon>
        <taxon>Geodermatophilales</taxon>
        <taxon>Geodermatophilaceae</taxon>
        <taxon>Trujillonella</taxon>
    </lineage>
</organism>
<dbReference type="OrthoDB" id="5504890at2"/>
<evidence type="ECO:0008006" key="3">
    <source>
        <dbReference type="Google" id="ProtNLM"/>
    </source>
</evidence>
<proteinExistence type="predicted"/>
<dbReference type="STRING" id="673521.SAMN05660991_00305"/>
<reference evidence="2" key="1">
    <citation type="submission" date="2016-10" db="EMBL/GenBank/DDBJ databases">
        <authorList>
            <person name="Varghese N."/>
            <person name="Submissions S."/>
        </authorList>
    </citation>
    <scope>NUCLEOTIDE SEQUENCE [LARGE SCALE GENOMIC DNA]</scope>
    <source>
        <strain evidence="2">DSM 45413</strain>
    </source>
</reference>
<sequence>MSESTSPGSTASGGIRHADLLGIYVNDHMAAATGGVELVSRMLSRHRGTAYEPHLEMLLDELREERSAHVSMAGALGIPVRTYKQLGTWVAEKLSRAKLNGRLLTRSPLSDLVEFEFIATAVLAKRAGFETLLELAAVEPRLDRALLERLVAQADDQHQWLADARREVAAQLFGGSAGAADRAADT</sequence>
<dbReference type="RefSeq" id="WP_091939397.1">
    <property type="nucleotide sequence ID" value="NZ_FOEE01000001.1"/>
</dbReference>